<dbReference type="EMBL" id="JAACNO010000723">
    <property type="protein sequence ID" value="KAF4145550.1"/>
    <property type="molecule type" value="Genomic_DNA"/>
</dbReference>
<gene>
    <name evidence="2" type="ORF">GN958_ATG05259</name>
</gene>
<protein>
    <submittedName>
        <fullName evidence="2">Uncharacterized protein</fullName>
    </submittedName>
</protein>
<accession>A0A8S9UXZ5</accession>
<reference evidence="2" key="1">
    <citation type="submission" date="2020-03" db="EMBL/GenBank/DDBJ databases">
        <title>Hybrid Assembly of Korean Phytophthora infestans isolates.</title>
        <authorList>
            <person name="Prokchorchik M."/>
            <person name="Lee Y."/>
            <person name="Seo J."/>
            <person name="Cho J.-H."/>
            <person name="Park Y.-E."/>
            <person name="Jang D.-C."/>
            <person name="Im J.-S."/>
            <person name="Choi J.-G."/>
            <person name="Park H.-J."/>
            <person name="Lee G.-B."/>
            <person name="Lee Y.-G."/>
            <person name="Hong S.-Y."/>
            <person name="Cho K."/>
            <person name="Sohn K.H."/>
        </authorList>
    </citation>
    <scope>NUCLEOTIDE SEQUENCE</scope>
    <source>
        <strain evidence="2">KR_2_A2</strain>
    </source>
</reference>
<keyword evidence="1" id="KW-0812">Transmembrane</keyword>
<dbReference type="Proteomes" id="UP000704712">
    <property type="component" value="Unassembled WGS sequence"/>
</dbReference>
<feature type="transmembrane region" description="Helical" evidence="1">
    <location>
        <begin position="7"/>
        <end position="23"/>
    </location>
</feature>
<dbReference type="AlphaFoldDB" id="A0A8S9UXZ5"/>
<sequence length="88" mass="9596">MGFLHNIAGSVISLLLTALVAHYTELQVYAAVCVGIQWLSALYAIPKQNERYFDLTGSVTYAVVSLLAYSASSSVSWRESALIALVWL</sequence>
<proteinExistence type="predicted"/>
<organism evidence="2 3">
    <name type="scientific">Phytophthora infestans</name>
    <name type="common">Potato late blight agent</name>
    <name type="synonym">Botrytis infestans</name>
    <dbReference type="NCBI Taxonomy" id="4787"/>
    <lineage>
        <taxon>Eukaryota</taxon>
        <taxon>Sar</taxon>
        <taxon>Stramenopiles</taxon>
        <taxon>Oomycota</taxon>
        <taxon>Peronosporomycetes</taxon>
        <taxon>Peronosporales</taxon>
        <taxon>Peronosporaceae</taxon>
        <taxon>Phytophthora</taxon>
    </lineage>
</organism>
<evidence type="ECO:0000256" key="1">
    <source>
        <dbReference type="SAM" id="Phobius"/>
    </source>
</evidence>
<name>A0A8S9UXZ5_PHYIN</name>
<keyword evidence="1" id="KW-0472">Membrane</keyword>
<feature type="transmembrane region" description="Helical" evidence="1">
    <location>
        <begin position="29"/>
        <end position="45"/>
    </location>
</feature>
<dbReference type="GO" id="GO:0016020">
    <property type="term" value="C:membrane"/>
    <property type="evidence" value="ECO:0007669"/>
    <property type="project" value="TreeGrafter"/>
</dbReference>
<comment type="caution">
    <text evidence="2">The sequence shown here is derived from an EMBL/GenBank/DDBJ whole genome shotgun (WGS) entry which is preliminary data.</text>
</comment>
<dbReference type="PANTHER" id="PTHR32251:SF17">
    <property type="entry name" value="STEROID 5-ALPHA REDUCTASE C-TERMINAL DOMAIN-CONTAINING PROTEIN"/>
    <property type="match status" value="1"/>
</dbReference>
<keyword evidence="1" id="KW-1133">Transmembrane helix</keyword>
<evidence type="ECO:0000313" key="2">
    <source>
        <dbReference type="EMBL" id="KAF4145550.1"/>
    </source>
</evidence>
<dbReference type="PANTHER" id="PTHR32251">
    <property type="entry name" value="3-OXO-5-ALPHA-STEROID 4-DEHYDROGENASE"/>
    <property type="match status" value="1"/>
</dbReference>
<evidence type="ECO:0000313" key="3">
    <source>
        <dbReference type="Proteomes" id="UP000704712"/>
    </source>
</evidence>
<dbReference type="InterPro" id="IPR010721">
    <property type="entry name" value="UstE-like"/>
</dbReference>